<dbReference type="RefSeq" id="WP_380653405.1">
    <property type="nucleotide sequence ID" value="NZ_JBHRVQ010000001.1"/>
</dbReference>
<comment type="caution">
    <text evidence="1">The sequence shown here is derived from an EMBL/GenBank/DDBJ whole genome shotgun (WGS) entry which is preliminary data.</text>
</comment>
<reference evidence="2" key="1">
    <citation type="journal article" date="2019" name="Int. J. Syst. Evol. Microbiol.">
        <title>The Global Catalogue of Microorganisms (GCM) 10K type strain sequencing project: providing services to taxonomists for standard genome sequencing and annotation.</title>
        <authorList>
            <consortium name="The Broad Institute Genomics Platform"/>
            <consortium name="The Broad Institute Genome Sequencing Center for Infectious Disease"/>
            <person name="Wu L."/>
            <person name="Ma J."/>
        </authorList>
    </citation>
    <scope>NUCLEOTIDE SEQUENCE [LARGE SCALE GENOMIC DNA]</scope>
    <source>
        <strain evidence="2">CCM 7756</strain>
    </source>
</reference>
<organism evidence="1 2">
    <name type="scientific">Salinicoccus sesuvii</name>
    <dbReference type="NCBI Taxonomy" id="868281"/>
    <lineage>
        <taxon>Bacteria</taxon>
        <taxon>Bacillati</taxon>
        <taxon>Bacillota</taxon>
        <taxon>Bacilli</taxon>
        <taxon>Bacillales</taxon>
        <taxon>Staphylococcaceae</taxon>
        <taxon>Salinicoccus</taxon>
    </lineage>
</organism>
<evidence type="ECO:0000313" key="1">
    <source>
        <dbReference type="EMBL" id="MFC3388239.1"/>
    </source>
</evidence>
<keyword evidence="2" id="KW-1185">Reference proteome</keyword>
<evidence type="ECO:0000313" key="2">
    <source>
        <dbReference type="Proteomes" id="UP001595637"/>
    </source>
</evidence>
<dbReference type="EMBL" id="JBHRVQ010000001">
    <property type="protein sequence ID" value="MFC3388239.1"/>
    <property type="molecule type" value="Genomic_DNA"/>
</dbReference>
<dbReference type="InterPro" id="IPR006524">
    <property type="entry name" value="ArpU-like"/>
</dbReference>
<accession>A0ABV7N5T9</accession>
<sequence>MSFLKIDGLNFEATKEAVHNRIREYHQLLHLSPVREEPSVTQTFSFIPPTTNRNLNNIEHAASRNIKRQELMSKRDHILEQMHEAVECMKPHERYIIVNKFLKEERAADVDVYTDLNLNRTKYYELKNEAIVRLAFYLGIEIYKSDTEG</sequence>
<proteinExistence type="predicted"/>
<dbReference type="Proteomes" id="UP001595637">
    <property type="component" value="Unassembled WGS sequence"/>
</dbReference>
<gene>
    <name evidence="1" type="ORF">ACFOEO_06625</name>
</gene>
<name>A0ABV7N5T9_9STAP</name>
<protein>
    <submittedName>
        <fullName evidence="1">ArpU family phage packaging/lysis transcriptional regulator</fullName>
    </submittedName>
</protein>
<dbReference type="NCBIfam" id="TIGR01637">
    <property type="entry name" value="phage_arpU"/>
    <property type="match status" value="1"/>
</dbReference>